<dbReference type="Proteomes" id="UP001224926">
    <property type="component" value="Chromosome"/>
</dbReference>
<gene>
    <name evidence="2" type="ORF">NP511_03680</name>
</gene>
<dbReference type="GeneID" id="84213011"/>
<dbReference type="EMBL" id="CP101873">
    <property type="protein sequence ID" value="WMT08738.1"/>
    <property type="molecule type" value="Genomic_DNA"/>
</dbReference>
<keyword evidence="3" id="KW-1185">Reference proteome</keyword>
<evidence type="ECO:0000313" key="3">
    <source>
        <dbReference type="Proteomes" id="UP001224926"/>
    </source>
</evidence>
<dbReference type="AlphaFoldDB" id="A0AAF0PAX4"/>
<sequence length="44" mass="4743">MAGRSIATGRLEVATRRPETATLEARRDAPLGIARATSLPPRQQ</sequence>
<dbReference type="RefSeq" id="WP_257720301.1">
    <property type="nucleotide sequence ID" value="NZ_CP101873.1"/>
</dbReference>
<organism evidence="2 3">
    <name type="scientific">Natrinema thermotolerans</name>
    <dbReference type="NCBI Taxonomy" id="121872"/>
    <lineage>
        <taxon>Archaea</taxon>
        <taxon>Methanobacteriati</taxon>
        <taxon>Methanobacteriota</taxon>
        <taxon>Stenosarchaea group</taxon>
        <taxon>Halobacteria</taxon>
        <taxon>Halobacteriales</taxon>
        <taxon>Natrialbaceae</taxon>
        <taxon>Natrinema</taxon>
    </lineage>
</organism>
<feature type="compositionally biased region" description="Basic and acidic residues" evidence="1">
    <location>
        <begin position="13"/>
        <end position="29"/>
    </location>
</feature>
<evidence type="ECO:0000313" key="2">
    <source>
        <dbReference type="EMBL" id="WMT08738.1"/>
    </source>
</evidence>
<evidence type="ECO:0000256" key="1">
    <source>
        <dbReference type="SAM" id="MobiDB-lite"/>
    </source>
</evidence>
<accession>A0AAF0PAX4</accession>
<proteinExistence type="predicted"/>
<name>A0AAF0PAX4_9EURY</name>
<feature type="region of interest" description="Disordered" evidence="1">
    <location>
        <begin position="1"/>
        <end position="44"/>
    </location>
</feature>
<protein>
    <submittedName>
        <fullName evidence="2">Uncharacterized protein</fullName>
    </submittedName>
</protein>
<reference evidence="2 3" key="1">
    <citation type="submission" date="2022-07" db="EMBL/GenBank/DDBJ databases">
        <title>Two temperate virus in Haloterrigena jeotgali A29.</title>
        <authorList>
            <person name="Deng X."/>
        </authorList>
    </citation>
    <scope>NUCLEOTIDE SEQUENCE [LARGE SCALE GENOMIC DNA]</scope>
    <source>
        <strain evidence="2 3">A29</strain>
    </source>
</reference>